<evidence type="ECO:0000256" key="6">
    <source>
        <dbReference type="ARBA" id="ARBA00022679"/>
    </source>
</evidence>
<evidence type="ECO:0000256" key="10">
    <source>
        <dbReference type="ARBA" id="ARBA00022840"/>
    </source>
</evidence>
<evidence type="ECO:0000256" key="9">
    <source>
        <dbReference type="ARBA" id="ARBA00022777"/>
    </source>
</evidence>
<evidence type="ECO:0000256" key="2">
    <source>
        <dbReference type="ARBA" id="ARBA00007370"/>
    </source>
</evidence>
<dbReference type="Gene3D" id="3.30.230.10">
    <property type="match status" value="1"/>
</dbReference>
<dbReference type="HAMAP" id="MF_00384">
    <property type="entry name" value="Homoser_kinase"/>
    <property type="match status" value="1"/>
</dbReference>
<evidence type="ECO:0000313" key="17">
    <source>
        <dbReference type="Proteomes" id="UP000216024"/>
    </source>
</evidence>
<keyword evidence="10 13" id="KW-0067">ATP-binding</keyword>
<organism evidence="16 17">
    <name type="scientific">Anaeromicrobium sediminis</name>
    <dbReference type="NCBI Taxonomy" id="1478221"/>
    <lineage>
        <taxon>Bacteria</taxon>
        <taxon>Bacillati</taxon>
        <taxon>Bacillota</taxon>
        <taxon>Clostridia</taxon>
        <taxon>Peptostreptococcales</taxon>
        <taxon>Thermotaleaceae</taxon>
        <taxon>Anaeromicrobium</taxon>
    </lineage>
</organism>
<dbReference type="GO" id="GO:0009088">
    <property type="term" value="P:threonine biosynthetic process"/>
    <property type="evidence" value="ECO:0007669"/>
    <property type="project" value="UniProtKB-UniRule"/>
</dbReference>
<dbReference type="Pfam" id="PF08544">
    <property type="entry name" value="GHMP_kinases_C"/>
    <property type="match status" value="1"/>
</dbReference>
<dbReference type="InterPro" id="IPR013750">
    <property type="entry name" value="GHMP_kinase_C_dom"/>
</dbReference>
<dbReference type="PIRSF" id="PIRSF000676">
    <property type="entry name" value="Homoser_kin"/>
    <property type="match status" value="1"/>
</dbReference>
<dbReference type="InterPro" id="IPR006203">
    <property type="entry name" value="GHMP_knse_ATP-bd_CS"/>
</dbReference>
<dbReference type="EMBL" id="NIBG01000038">
    <property type="protein sequence ID" value="PAB56167.1"/>
    <property type="molecule type" value="Genomic_DNA"/>
</dbReference>
<evidence type="ECO:0000259" key="15">
    <source>
        <dbReference type="Pfam" id="PF08544"/>
    </source>
</evidence>
<gene>
    <name evidence="13" type="primary">thrB</name>
    <name evidence="16" type="ORF">CCE28_21215</name>
</gene>
<evidence type="ECO:0000256" key="3">
    <source>
        <dbReference type="ARBA" id="ARBA00012078"/>
    </source>
</evidence>
<dbReference type="GO" id="GO:0004413">
    <property type="term" value="F:homoserine kinase activity"/>
    <property type="evidence" value="ECO:0007669"/>
    <property type="project" value="UniProtKB-UniRule"/>
</dbReference>
<dbReference type="UniPathway" id="UPA00050">
    <property type="reaction ID" value="UER00064"/>
</dbReference>
<dbReference type="Gene3D" id="3.30.70.890">
    <property type="entry name" value="GHMP kinase, C-terminal domain"/>
    <property type="match status" value="1"/>
</dbReference>
<keyword evidence="5 13" id="KW-0028">Amino-acid biosynthesis</keyword>
<feature type="binding site" evidence="13">
    <location>
        <begin position="82"/>
        <end position="92"/>
    </location>
    <ligand>
        <name>ATP</name>
        <dbReference type="ChEBI" id="CHEBI:30616"/>
    </ligand>
</feature>
<evidence type="ECO:0000256" key="1">
    <source>
        <dbReference type="ARBA" id="ARBA00005015"/>
    </source>
</evidence>
<dbReference type="PRINTS" id="PR00958">
    <property type="entry name" value="HOMSERKINASE"/>
</dbReference>
<evidence type="ECO:0000256" key="7">
    <source>
        <dbReference type="ARBA" id="ARBA00022697"/>
    </source>
</evidence>
<reference evidence="16 17" key="1">
    <citation type="submission" date="2017-06" db="EMBL/GenBank/DDBJ databases">
        <title>Draft genome sequence of anaerobic fermentative bacterium Anaeromicrobium sediminis DY2726D isolated from West Pacific Ocean sediments.</title>
        <authorList>
            <person name="Zeng X."/>
        </authorList>
    </citation>
    <scope>NUCLEOTIDE SEQUENCE [LARGE SCALE GENOMIC DNA]</scope>
    <source>
        <strain evidence="16 17">DY2726D</strain>
    </source>
</reference>
<comment type="pathway">
    <text evidence="1 13">Amino-acid biosynthesis; L-threonine biosynthesis; L-threonine from L-aspartate: step 4/5.</text>
</comment>
<dbReference type="InterPro" id="IPR006204">
    <property type="entry name" value="GHMP_kinase_N_dom"/>
</dbReference>
<keyword evidence="6 13" id="KW-0808">Transferase</keyword>
<dbReference type="EC" id="2.7.1.39" evidence="3 13"/>
<keyword evidence="7 13" id="KW-0791">Threonine biosynthesis</keyword>
<dbReference type="PANTHER" id="PTHR20861:SF1">
    <property type="entry name" value="HOMOSERINE KINASE"/>
    <property type="match status" value="1"/>
</dbReference>
<keyword evidence="9 13" id="KW-0418">Kinase</keyword>
<evidence type="ECO:0000259" key="14">
    <source>
        <dbReference type="Pfam" id="PF00288"/>
    </source>
</evidence>
<dbReference type="InterPro" id="IPR020568">
    <property type="entry name" value="Ribosomal_Su5_D2-typ_SF"/>
</dbReference>
<dbReference type="AlphaFoldDB" id="A0A267M9Q1"/>
<dbReference type="Pfam" id="PF00288">
    <property type="entry name" value="GHMP_kinases_N"/>
    <property type="match status" value="1"/>
</dbReference>
<dbReference type="SUPFAM" id="SSF54211">
    <property type="entry name" value="Ribosomal protein S5 domain 2-like"/>
    <property type="match status" value="1"/>
</dbReference>
<dbReference type="Proteomes" id="UP000216024">
    <property type="component" value="Unassembled WGS sequence"/>
</dbReference>
<dbReference type="PANTHER" id="PTHR20861">
    <property type="entry name" value="HOMOSERINE/4-DIPHOSPHOCYTIDYL-2-C-METHYL-D-ERYTHRITOL KINASE"/>
    <property type="match status" value="1"/>
</dbReference>
<evidence type="ECO:0000256" key="11">
    <source>
        <dbReference type="ARBA" id="ARBA00049375"/>
    </source>
</evidence>
<feature type="domain" description="GHMP kinase N-terminal" evidence="14">
    <location>
        <begin position="53"/>
        <end position="135"/>
    </location>
</feature>
<proteinExistence type="inferred from homology"/>
<evidence type="ECO:0000256" key="12">
    <source>
        <dbReference type="ARBA" id="ARBA00049954"/>
    </source>
</evidence>
<feature type="domain" description="GHMP kinase C-terminal" evidence="15">
    <location>
        <begin position="206"/>
        <end position="260"/>
    </location>
</feature>
<comment type="subcellular location">
    <subcellularLocation>
        <location evidence="13">Cytoplasm</location>
    </subcellularLocation>
</comment>
<evidence type="ECO:0000256" key="13">
    <source>
        <dbReference type="HAMAP-Rule" id="MF_00384"/>
    </source>
</evidence>
<dbReference type="InterPro" id="IPR036554">
    <property type="entry name" value="GHMP_kinase_C_sf"/>
</dbReference>
<dbReference type="GO" id="GO:0005524">
    <property type="term" value="F:ATP binding"/>
    <property type="evidence" value="ECO:0007669"/>
    <property type="project" value="UniProtKB-UniRule"/>
</dbReference>
<dbReference type="InterPro" id="IPR014721">
    <property type="entry name" value="Ribsml_uS5_D2-typ_fold_subgr"/>
</dbReference>
<dbReference type="GO" id="GO:0005737">
    <property type="term" value="C:cytoplasm"/>
    <property type="evidence" value="ECO:0007669"/>
    <property type="project" value="UniProtKB-SubCell"/>
</dbReference>
<evidence type="ECO:0000256" key="8">
    <source>
        <dbReference type="ARBA" id="ARBA00022741"/>
    </source>
</evidence>
<comment type="catalytic activity">
    <reaction evidence="11 13">
        <text>L-homoserine + ATP = O-phospho-L-homoserine + ADP + H(+)</text>
        <dbReference type="Rhea" id="RHEA:13985"/>
        <dbReference type="ChEBI" id="CHEBI:15378"/>
        <dbReference type="ChEBI" id="CHEBI:30616"/>
        <dbReference type="ChEBI" id="CHEBI:57476"/>
        <dbReference type="ChEBI" id="CHEBI:57590"/>
        <dbReference type="ChEBI" id="CHEBI:456216"/>
        <dbReference type="EC" id="2.7.1.39"/>
    </reaction>
</comment>
<evidence type="ECO:0000313" key="16">
    <source>
        <dbReference type="EMBL" id="PAB56167.1"/>
    </source>
</evidence>
<keyword evidence="13" id="KW-0963">Cytoplasm</keyword>
<keyword evidence="8 13" id="KW-0547">Nucleotide-binding</keyword>
<name>A0A267M9Q1_9FIRM</name>
<evidence type="ECO:0000256" key="5">
    <source>
        <dbReference type="ARBA" id="ARBA00022605"/>
    </source>
</evidence>
<dbReference type="NCBIfam" id="TIGR00191">
    <property type="entry name" value="thrB"/>
    <property type="match status" value="1"/>
</dbReference>
<comment type="function">
    <text evidence="12 13">Catalyzes the ATP-dependent phosphorylation of L-homoserine to L-homoserine phosphate.</text>
</comment>
<dbReference type="SUPFAM" id="SSF55060">
    <property type="entry name" value="GHMP Kinase, C-terminal domain"/>
    <property type="match status" value="1"/>
</dbReference>
<dbReference type="InterPro" id="IPR000870">
    <property type="entry name" value="Homoserine_kinase"/>
</dbReference>
<accession>A0A267M9Q1</accession>
<comment type="caution">
    <text evidence="16">The sequence shown here is derived from an EMBL/GenBank/DDBJ whole genome shotgun (WGS) entry which is preliminary data.</text>
</comment>
<evidence type="ECO:0000256" key="4">
    <source>
        <dbReference type="ARBA" id="ARBA00017858"/>
    </source>
</evidence>
<keyword evidence="17" id="KW-1185">Reference proteome</keyword>
<dbReference type="RefSeq" id="WP_095136180.1">
    <property type="nucleotide sequence ID" value="NZ_NIBG01000038.1"/>
</dbReference>
<sequence>MIRVQVPATTANVGPGFDALGIALDLYNVFYMEEIDSGLIIEGVDEEFRNEDNLIYQSMVTTFEEVGYKPKGIKIKVESNIPVSRGLGSSATCIVGGIMGANALAGNVLDKYDILKIATEIEGHPDNVAPCIFGGMVTSIYDKGEIHYSKIPVKNDYSFCPIIPDFKLSTSEARGVLPEVVDYKNAVFNVGRVALLISSLVNGEDELLALACDDVLHQPYRGGLIRDYDNIVNAVKEAGVKGVFLSGAGPTIMTIVRENDDYIKIMNDYVSMLEDNWIMKDLKIDNEGALVEEVV</sequence>
<protein>
    <recommendedName>
        <fullName evidence="4 13">Homoserine kinase</fullName>
        <shortName evidence="13">HK</shortName>
        <shortName evidence="13">HSK</shortName>
        <ecNumber evidence="3 13">2.7.1.39</ecNumber>
    </recommendedName>
</protein>
<comment type="similarity">
    <text evidence="2 13">Belongs to the GHMP kinase family. Homoserine kinase subfamily.</text>
</comment>
<dbReference type="PROSITE" id="PS00627">
    <property type="entry name" value="GHMP_KINASES_ATP"/>
    <property type="match status" value="1"/>
</dbReference>
<dbReference type="OrthoDB" id="9769912at2"/>